<accession>I4C6Z3</accession>
<reference evidence="4" key="1">
    <citation type="submission" date="2012-06" db="EMBL/GenBank/DDBJ databases">
        <title>Complete sequence of chromosome of Desulfomonile tiedjei DSM 6799.</title>
        <authorList>
            <person name="Lucas S."/>
            <person name="Copeland A."/>
            <person name="Lapidus A."/>
            <person name="Glavina del Rio T."/>
            <person name="Dalin E."/>
            <person name="Tice H."/>
            <person name="Bruce D."/>
            <person name="Goodwin L."/>
            <person name="Pitluck S."/>
            <person name="Peters L."/>
            <person name="Ovchinnikova G."/>
            <person name="Zeytun A."/>
            <person name="Lu M."/>
            <person name="Kyrpides N."/>
            <person name="Mavromatis K."/>
            <person name="Ivanova N."/>
            <person name="Brettin T."/>
            <person name="Detter J.C."/>
            <person name="Han C."/>
            <person name="Larimer F."/>
            <person name="Land M."/>
            <person name="Hauser L."/>
            <person name="Markowitz V."/>
            <person name="Cheng J.-F."/>
            <person name="Hugenholtz P."/>
            <person name="Woyke T."/>
            <person name="Wu D."/>
            <person name="Spring S."/>
            <person name="Schroeder M."/>
            <person name="Brambilla E."/>
            <person name="Klenk H.-P."/>
            <person name="Eisen J.A."/>
        </authorList>
    </citation>
    <scope>NUCLEOTIDE SEQUENCE [LARGE SCALE GENOMIC DNA]</scope>
    <source>
        <strain evidence="4">ATCC 49306 / DSM 6799 / DCB-1</strain>
    </source>
</reference>
<organism evidence="3 4">
    <name type="scientific">Desulfomonile tiedjei (strain ATCC 49306 / DSM 6799 / DCB-1)</name>
    <dbReference type="NCBI Taxonomy" id="706587"/>
    <lineage>
        <taxon>Bacteria</taxon>
        <taxon>Pseudomonadati</taxon>
        <taxon>Thermodesulfobacteriota</taxon>
        <taxon>Desulfomonilia</taxon>
        <taxon>Desulfomonilales</taxon>
        <taxon>Desulfomonilaceae</taxon>
        <taxon>Desulfomonile</taxon>
    </lineage>
</organism>
<keyword evidence="2" id="KW-0732">Signal</keyword>
<dbReference type="HOGENOM" id="CLU_2069331_0_0_7"/>
<keyword evidence="4" id="KW-1185">Reference proteome</keyword>
<feature type="chain" id="PRO_5003687018" evidence="2">
    <location>
        <begin position="24"/>
        <end position="118"/>
    </location>
</feature>
<dbReference type="KEGG" id="dti:Desti_2655"/>
<protein>
    <submittedName>
        <fullName evidence="3">Uncharacterized protein</fullName>
    </submittedName>
</protein>
<feature type="compositionally biased region" description="Low complexity" evidence="1">
    <location>
        <begin position="66"/>
        <end position="79"/>
    </location>
</feature>
<evidence type="ECO:0000313" key="4">
    <source>
        <dbReference type="Proteomes" id="UP000006055"/>
    </source>
</evidence>
<sequence length="118" mass="11922">MNKVKLIALAAVIVIFTGATVMAQYRGPSSQAPASGRIYYYYGPYDQPYSDWGLPSGSGADTSLWGQGSPSGQSGGSPSAQYQTSGRGIGAADGSVSGAASPSGQSGGSPSAQYRTSW</sequence>
<evidence type="ECO:0000256" key="2">
    <source>
        <dbReference type="SAM" id="SignalP"/>
    </source>
</evidence>
<dbReference type="RefSeq" id="WP_014810475.1">
    <property type="nucleotide sequence ID" value="NC_018025.1"/>
</dbReference>
<evidence type="ECO:0000313" key="3">
    <source>
        <dbReference type="EMBL" id="AFM25334.1"/>
    </source>
</evidence>
<dbReference type="EMBL" id="CP003360">
    <property type="protein sequence ID" value="AFM25334.1"/>
    <property type="molecule type" value="Genomic_DNA"/>
</dbReference>
<dbReference type="Proteomes" id="UP000006055">
    <property type="component" value="Chromosome"/>
</dbReference>
<dbReference type="AlphaFoldDB" id="I4C6Z3"/>
<feature type="signal peptide" evidence="2">
    <location>
        <begin position="1"/>
        <end position="23"/>
    </location>
</feature>
<proteinExistence type="predicted"/>
<feature type="compositionally biased region" description="Low complexity" evidence="1">
    <location>
        <begin position="90"/>
        <end position="112"/>
    </location>
</feature>
<name>I4C6Z3_DESTA</name>
<feature type="region of interest" description="Disordered" evidence="1">
    <location>
        <begin position="52"/>
        <end position="118"/>
    </location>
</feature>
<evidence type="ECO:0000256" key="1">
    <source>
        <dbReference type="SAM" id="MobiDB-lite"/>
    </source>
</evidence>
<gene>
    <name evidence="3" type="ordered locus">Desti_2655</name>
</gene>